<proteinExistence type="predicted"/>
<gene>
    <name evidence="2" type="ORF">NCTC10717_01857</name>
</gene>
<dbReference type="EMBL" id="UHIA01000004">
    <property type="protein sequence ID" value="SUO98116.1"/>
    <property type="molecule type" value="Genomic_DNA"/>
</dbReference>
<dbReference type="SUPFAM" id="SSF52266">
    <property type="entry name" value="SGNH hydrolase"/>
    <property type="match status" value="1"/>
</dbReference>
<dbReference type="AlphaFoldDB" id="A0A380N1E3"/>
<keyword evidence="3" id="KW-1185">Reference proteome</keyword>
<name>A0A380N1E3_9GAMM</name>
<dbReference type="OrthoDB" id="445620at2"/>
<evidence type="ECO:0000256" key="1">
    <source>
        <dbReference type="SAM" id="MobiDB-lite"/>
    </source>
</evidence>
<dbReference type="InterPro" id="IPR036514">
    <property type="entry name" value="SGNH_hydro_sf"/>
</dbReference>
<dbReference type="GO" id="GO:0016788">
    <property type="term" value="F:hydrolase activity, acting on ester bonds"/>
    <property type="evidence" value="ECO:0007669"/>
    <property type="project" value="UniProtKB-ARBA"/>
</dbReference>
<dbReference type="Pfam" id="PF04311">
    <property type="entry name" value="DUF459"/>
    <property type="match status" value="1"/>
</dbReference>
<sequence length="467" mass="51790">MPISKSRLGGLYLSLSITAAAVLWFNQDSVETYWQQQYHQASPFAALRQYEWWTAGAQWRHRLFAQEENATIFAESNETTAEDNLIPPLLAPAADNNGHAAIELAETSSENLNPPSALSLESLGEENSLEKPITETNHPLEDTATLTLESLSEENSLEKPIAETNHPLEDTATLTLESLSEENTSDIPITEISQAPENAATLTLESLNEESRLENPIAETQPADETIAAQNIAPEPDSNPSLESEAPPNLPAHTAAGNDKILLDAGDHVLFIGDSMMQSFAPHMQKWLKNEHHINSNNLGRHSTGLSNQQYYDWPLEAEKRIAATPQLKLVVVMMGANDPWNIETASKRVLNFKSPEWAAEYGARALRIVAAAKRQGAEVIWIGLPHMRLAKYNPKIRFLDDTLAQHLAGQVIYIRSHELLDGGSGKYRDSIEKDGKLIRVRHKDGIHLNAVGELLILEEVKKYISF</sequence>
<dbReference type="InterPro" id="IPR007407">
    <property type="entry name" value="DUF459"/>
</dbReference>
<dbReference type="Proteomes" id="UP000254575">
    <property type="component" value="Unassembled WGS sequence"/>
</dbReference>
<organism evidence="2 3">
    <name type="scientific">Suttonella indologenes</name>
    <dbReference type="NCBI Taxonomy" id="13276"/>
    <lineage>
        <taxon>Bacteria</taxon>
        <taxon>Pseudomonadati</taxon>
        <taxon>Pseudomonadota</taxon>
        <taxon>Gammaproteobacteria</taxon>
        <taxon>Cardiobacteriales</taxon>
        <taxon>Cardiobacteriaceae</taxon>
        <taxon>Suttonella</taxon>
    </lineage>
</organism>
<evidence type="ECO:0000313" key="2">
    <source>
        <dbReference type="EMBL" id="SUO98116.1"/>
    </source>
</evidence>
<dbReference type="RefSeq" id="WP_115218985.1">
    <property type="nucleotide sequence ID" value="NZ_UHIA01000004.1"/>
</dbReference>
<accession>A0A380N1E3</accession>
<reference evidence="2 3" key="1">
    <citation type="submission" date="2018-06" db="EMBL/GenBank/DDBJ databases">
        <authorList>
            <consortium name="Pathogen Informatics"/>
            <person name="Doyle S."/>
        </authorList>
    </citation>
    <scope>NUCLEOTIDE SEQUENCE [LARGE SCALE GENOMIC DNA]</scope>
    <source>
        <strain evidence="2 3">NCTC10717</strain>
    </source>
</reference>
<protein>
    <submittedName>
        <fullName evidence="2">Protein of uncharacterized function (DUF459)</fullName>
    </submittedName>
</protein>
<evidence type="ECO:0000313" key="3">
    <source>
        <dbReference type="Proteomes" id="UP000254575"/>
    </source>
</evidence>
<feature type="region of interest" description="Disordered" evidence="1">
    <location>
        <begin position="232"/>
        <end position="255"/>
    </location>
</feature>
<dbReference type="Gene3D" id="3.40.50.1110">
    <property type="entry name" value="SGNH hydrolase"/>
    <property type="match status" value="1"/>
</dbReference>